<keyword evidence="1" id="KW-0175">Coiled coil</keyword>
<dbReference type="OrthoDB" id="6593860at2759"/>
<dbReference type="AlphaFoldDB" id="A0A6G0VJK4"/>
<feature type="non-terminal residue" evidence="3">
    <location>
        <position position="1"/>
    </location>
</feature>
<evidence type="ECO:0000313" key="3">
    <source>
        <dbReference type="EMBL" id="KAF0690921.1"/>
    </source>
</evidence>
<reference evidence="3 4" key="1">
    <citation type="submission" date="2019-08" db="EMBL/GenBank/DDBJ databases">
        <title>Whole genome of Aphis craccivora.</title>
        <authorList>
            <person name="Voronova N.V."/>
            <person name="Shulinski R.S."/>
            <person name="Bandarenka Y.V."/>
            <person name="Zhorov D.G."/>
            <person name="Warner D."/>
        </authorList>
    </citation>
    <scope>NUCLEOTIDE SEQUENCE [LARGE SCALE GENOMIC DNA]</scope>
    <source>
        <strain evidence="3">180601</strain>
        <tissue evidence="3">Whole Body</tissue>
    </source>
</reference>
<dbReference type="EMBL" id="VUJU01016126">
    <property type="protein sequence ID" value="KAF0690921.1"/>
    <property type="molecule type" value="Genomic_DNA"/>
</dbReference>
<feature type="coiled-coil region" evidence="1">
    <location>
        <begin position="138"/>
        <end position="168"/>
    </location>
</feature>
<gene>
    <name evidence="3" type="ORF">FWK35_00033773</name>
</gene>
<name>A0A6G0VJK4_APHCR</name>
<keyword evidence="4" id="KW-1185">Reference proteome</keyword>
<organism evidence="3 4">
    <name type="scientific">Aphis craccivora</name>
    <name type="common">Cowpea aphid</name>
    <dbReference type="NCBI Taxonomy" id="307492"/>
    <lineage>
        <taxon>Eukaryota</taxon>
        <taxon>Metazoa</taxon>
        <taxon>Ecdysozoa</taxon>
        <taxon>Arthropoda</taxon>
        <taxon>Hexapoda</taxon>
        <taxon>Insecta</taxon>
        <taxon>Pterygota</taxon>
        <taxon>Neoptera</taxon>
        <taxon>Paraneoptera</taxon>
        <taxon>Hemiptera</taxon>
        <taxon>Sternorrhyncha</taxon>
        <taxon>Aphidomorpha</taxon>
        <taxon>Aphidoidea</taxon>
        <taxon>Aphididae</taxon>
        <taxon>Aphidini</taxon>
        <taxon>Aphis</taxon>
        <taxon>Aphis</taxon>
    </lineage>
</organism>
<evidence type="ECO:0000256" key="1">
    <source>
        <dbReference type="SAM" id="Coils"/>
    </source>
</evidence>
<feature type="non-terminal residue" evidence="3">
    <location>
        <position position="408"/>
    </location>
</feature>
<sequence>LQLSLYVYGKKIELSDIGCIHNLETYDNLQHILKTFDKTKVCQGSSRKLSNLKSSYGFKFVESCGMWRHLNCNIIMEKNTESGKNSFICKWCERLNFILKNKRSREKNNQNTVISFSPNKKKTLQKIKDTRALIRKKITRASKRIIYLENNLNNIKNEMKSISQLRLEELLNNSNISSSQSELIREIFNAARVNNPKNRRYSENWMLLCMLLQIRSPTGYSFLRKNNILPLPCTNSIRSHLLAVEIGCGFDKNFFKLLKKKFSTKSEQEKQGVLVLDEVFLRESISLNSRTLTYSGLEDFGGEIDTDGTSKANHALVFMWQSLAENLVQPIAMFASNGTVKGVDLAKLTIRAIMLMEDAGGQVVGLTCDGASTNRTMWSQLGISAKPNNFKNYFQNPYDSSRKVFVFS</sequence>
<evidence type="ECO:0000259" key="2">
    <source>
        <dbReference type="Pfam" id="PF21787"/>
    </source>
</evidence>
<accession>A0A6G0VJK4</accession>
<protein>
    <submittedName>
        <fullName evidence="3">THAP-type domain-containing protein</fullName>
    </submittedName>
</protein>
<feature type="domain" description="Transposable element P transposase-like RNase H" evidence="2">
    <location>
        <begin position="248"/>
        <end position="382"/>
    </location>
</feature>
<evidence type="ECO:0000313" key="4">
    <source>
        <dbReference type="Proteomes" id="UP000478052"/>
    </source>
</evidence>
<comment type="caution">
    <text evidence="3">The sequence shown here is derived from an EMBL/GenBank/DDBJ whole genome shotgun (WGS) entry which is preliminary data.</text>
</comment>
<dbReference type="Proteomes" id="UP000478052">
    <property type="component" value="Unassembled WGS sequence"/>
</dbReference>
<proteinExistence type="predicted"/>
<dbReference type="Pfam" id="PF21787">
    <property type="entry name" value="TNP-like_RNaseH_N"/>
    <property type="match status" value="1"/>
</dbReference>
<dbReference type="InterPro" id="IPR048365">
    <property type="entry name" value="TNP-like_RNaseH_N"/>
</dbReference>